<dbReference type="InterPro" id="IPR036505">
    <property type="entry name" value="Amidase/PGRP_sf"/>
</dbReference>
<organism evidence="7 8">
    <name type="scientific">Candidatus Pelagibacter giovannonii</name>
    <dbReference type="NCBI Taxonomy" id="2563896"/>
    <lineage>
        <taxon>Bacteria</taxon>
        <taxon>Pseudomonadati</taxon>
        <taxon>Pseudomonadota</taxon>
        <taxon>Alphaproteobacteria</taxon>
        <taxon>Candidatus Pelagibacterales</taxon>
        <taxon>Candidatus Pelagibacteraceae</taxon>
        <taxon>Candidatus Pelagibacter</taxon>
    </lineage>
</organism>
<evidence type="ECO:0000313" key="8">
    <source>
        <dbReference type="Proteomes" id="UP000501094"/>
    </source>
</evidence>
<evidence type="ECO:0000256" key="5">
    <source>
        <dbReference type="ARBA" id="ARBA00023316"/>
    </source>
</evidence>
<accession>A0A6H1Q3W1</accession>
<gene>
    <name evidence="7" type="ORF">E5R92_06170</name>
</gene>
<protein>
    <recommendedName>
        <fullName evidence="3">N-acetylmuramoyl-L-alanine amidase</fullName>
        <ecNumber evidence="3">3.5.1.28</ecNumber>
    </recommendedName>
</protein>
<dbReference type="GO" id="GO:0009253">
    <property type="term" value="P:peptidoglycan catabolic process"/>
    <property type="evidence" value="ECO:0007669"/>
    <property type="project" value="InterPro"/>
</dbReference>
<dbReference type="PANTHER" id="PTHR30417:SF1">
    <property type="entry name" value="N-ACETYLMURAMOYL-L-ALANINE AMIDASE AMID"/>
    <property type="match status" value="1"/>
</dbReference>
<dbReference type="Proteomes" id="UP000501094">
    <property type="component" value="Chromosome"/>
</dbReference>
<dbReference type="SUPFAM" id="SSF55846">
    <property type="entry name" value="N-acetylmuramoyl-L-alanine amidase-like"/>
    <property type="match status" value="1"/>
</dbReference>
<dbReference type="InterPro" id="IPR036366">
    <property type="entry name" value="PGBDSf"/>
</dbReference>
<dbReference type="Gene3D" id="3.40.80.10">
    <property type="entry name" value="Peptidoglycan recognition protein-like"/>
    <property type="match status" value="1"/>
</dbReference>
<keyword evidence="8" id="KW-1185">Reference proteome</keyword>
<dbReference type="InterPro" id="IPR036365">
    <property type="entry name" value="PGBD-like_sf"/>
</dbReference>
<name>A0A6H1Q3W1_9PROT</name>
<sequence>MALKTILNYSPNFSPKKRNSKKIKFIIFHYTGMKSESDALKKLTDIQSEVSCHYLIKNNGEIVKMVPDLYIAWHAGKSSWKNYKSLNQSSIGIEITNLGHKHGYKKFTKKQITSLLKLSKFLIKKYKIRSKNILGHSDIAVLRKKDPGEKFPWKYLSKNRIGIWHTLSKQELTGKRQLKISKIEENIFFNNLFKIGYSKEYPKDKDKNKYLRELTKNFQRRFRQELIDDKIDQECLIISKNLINSHN</sequence>
<dbReference type="CDD" id="cd06583">
    <property type="entry name" value="PGRP"/>
    <property type="match status" value="1"/>
</dbReference>
<comment type="similarity">
    <text evidence="2">Belongs to the N-acetylmuramoyl-L-alanine amidase 2 family.</text>
</comment>
<reference evidence="7 8" key="1">
    <citation type="journal article" date="2020" name="Nat. Microbiol.">
        <title>Lysogenic host-virus interactions in SAR11 marine bacteria.</title>
        <authorList>
            <person name="Morris R.M."/>
            <person name="Cain K.R."/>
            <person name="Hvorecny K.L."/>
            <person name="Kollman J.M."/>
        </authorList>
    </citation>
    <scope>NUCLEOTIDE SEQUENCE [LARGE SCALE GENOMIC DNA]</scope>
    <source>
        <strain evidence="7 8">NP1</strain>
    </source>
</reference>
<dbReference type="GO" id="GO:0008745">
    <property type="term" value="F:N-acetylmuramoyl-L-alanine amidase activity"/>
    <property type="evidence" value="ECO:0007669"/>
    <property type="project" value="UniProtKB-EC"/>
</dbReference>
<feature type="domain" description="N-acetylmuramoyl-L-alanine amidase" evidence="6">
    <location>
        <begin position="10"/>
        <end position="148"/>
    </location>
</feature>
<evidence type="ECO:0000256" key="2">
    <source>
        <dbReference type="ARBA" id="ARBA00007553"/>
    </source>
</evidence>
<dbReference type="InterPro" id="IPR002502">
    <property type="entry name" value="Amidase_domain"/>
</dbReference>
<dbReference type="SMART" id="SM00644">
    <property type="entry name" value="Ami_2"/>
    <property type="match status" value="1"/>
</dbReference>
<dbReference type="InterPro" id="IPR051206">
    <property type="entry name" value="NAMLAA_amidase_2"/>
</dbReference>
<dbReference type="EC" id="3.5.1.28" evidence="3"/>
<dbReference type="Pfam" id="PF01510">
    <property type="entry name" value="Amidase_2"/>
    <property type="match status" value="1"/>
</dbReference>
<dbReference type="SUPFAM" id="SSF47090">
    <property type="entry name" value="PGBD-like"/>
    <property type="match status" value="1"/>
</dbReference>
<evidence type="ECO:0000256" key="4">
    <source>
        <dbReference type="ARBA" id="ARBA00022801"/>
    </source>
</evidence>
<evidence type="ECO:0000256" key="1">
    <source>
        <dbReference type="ARBA" id="ARBA00001561"/>
    </source>
</evidence>
<comment type="catalytic activity">
    <reaction evidence="1">
        <text>Hydrolyzes the link between N-acetylmuramoyl residues and L-amino acid residues in certain cell-wall glycopeptides.</text>
        <dbReference type="EC" id="3.5.1.28"/>
    </reaction>
</comment>
<dbReference type="PANTHER" id="PTHR30417">
    <property type="entry name" value="N-ACETYLMURAMOYL-L-ALANINE AMIDASE AMID"/>
    <property type="match status" value="1"/>
</dbReference>
<evidence type="ECO:0000313" key="7">
    <source>
        <dbReference type="EMBL" id="QIZ21366.1"/>
    </source>
</evidence>
<proteinExistence type="inferred from homology"/>
<keyword evidence="4" id="KW-0378">Hydrolase</keyword>
<dbReference type="GO" id="GO:0071555">
    <property type="term" value="P:cell wall organization"/>
    <property type="evidence" value="ECO:0007669"/>
    <property type="project" value="UniProtKB-KW"/>
</dbReference>
<dbReference type="GO" id="GO:0009254">
    <property type="term" value="P:peptidoglycan turnover"/>
    <property type="evidence" value="ECO:0007669"/>
    <property type="project" value="TreeGrafter"/>
</dbReference>
<evidence type="ECO:0000259" key="6">
    <source>
        <dbReference type="SMART" id="SM00644"/>
    </source>
</evidence>
<dbReference type="Gene3D" id="1.10.101.10">
    <property type="entry name" value="PGBD-like superfamily/PGBD"/>
    <property type="match status" value="1"/>
</dbReference>
<evidence type="ECO:0000256" key="3">
    <source>
        <dbReference type="ARBA" id="ARBA00011901"/>
    </source>
</evidence>
<keyword evidence="5" id="KW-0961">Cell wall biogenesis/degradation</keyword>
<dbReference type="EMBL" id="CP038852">
    <property type="protein sequence ID" value="QIZ21366.1"/>
    <property type="molecule type" value="Genomic_DNA"/>
</dbReference>
<dbReference type="KEGG" id="peg:E5R92_06170"/>
<dbReference type="AlphaFoldDB" id="A0A6H1Q3W1"/>